<evidence type="ECO:0000256" key="1">
    <source>
        <dbReference type="SAM" id="MobiDB-lite"/>
    </source>
</evidence>
<evidence type="ECO:0000313" key="2">
    <source>
        <dbReference type="EMBL" id="KKL07491.1"/>
    </source>
</evidence>
<name>A0A0F9CP92_9ZZZZ</name>
<dbReference type="EMBL" id="LAZR01043271">
    <property type="protein sequence ID" value="KKL07491.1"/>
    <property type="molecule type" value="Genomic_DNA"/>
</dbReference>
<proteinExistence type="predicted"/>
<organism evidence="2">
    <name type="scientific">marine sediment metagenome</name>
    <dbReference type="NCBI Taxonomy" id="412755"/>
    <lineage>
        <taxon>unclassified sequences</taxon>
        <taxon>metagenomes</taxon>
        <taxon>ecological metagenomes</taxon>
    </lineage>
</organism>
<reference evidence="2" key="1">
    <citation type="journal article" date="2015" name="Nature">
        <title>Complex archaea that bridge the gap between prokaryotes and eukaryotes.</title>
        <authorList>
            <person name="Spang A."/>
            <person name="Saw J.H."/>
            <person name="Jorgensen S.L."/>
            <person name="Zaremba-Niedzwiedzka K."/>
            <person name="Martijn J."/>
            <person name="Lind A.E."/>
            <person name="van Eijk R."/>
            <person name="Schleper C."/>
            <person name="Guy L."/>
            <person name="Ettema T.J."/>
        </authorList>
    </citation>
    <scope>NUCLEOTIDE SEQUENCE</scope>
</reference>
<feature type="region of interest" description="Disordered" evidence="1">
    <location>
        <begin position="117"/>
        <end position="141"/>
    </location>
</feature>
<accession>A0A0F9CP92</accession>
<gene>
    <name evidence="2" type="ORF">LCGC14_2585470</name>
</gene>
<comment type="caution">
    <text evidence="2">The sequence shown here is derived from an EMBL/GenBank/DDBJ whole genome shotgun (WGS) entry which is preliminary data.</text>
</comment>
<sequence length="141" mass="15687">MSSPKKTASQLRVERQRTYDIARDAGKTMMQAADEAGVGRIDTARIYETQYNANDKSVISRKQLLIQLSKLLLSATTPVAAKVGCANLISKMQGYDREATEDRGPKLLDINDLIEELQPDEPVPQPNPDITTVMSDDNREH</sequence>
<dbReference type="AlphaFoldDB" id="A0A0F9CP92"/>
<protein>
    <submittedName>
        <fullName evidence="2">Uncharacterized protein</fullName>
    </submittedName>
</protein>